<feature type="transmembrane region" description="Helical" evidence="6">
    <location>
        <begin position="67"/>
        <end position="85"/>
    </location>
</feature>
<keyword evidence="4 6" id="KW-1133">Transmembrane helix</keyword>
<evidence type="ECO:0000256" key="3">
    <source>
        <dbReference type="ARBA" id="ARBA00022692"/>
    </source>
</evidence>
<gene>
    <name evidence="7" type="ORF">G8O29_12755</name>
</gene>
<keyword evidence="2" id="KW-1003">Cell membrane</keyword>
<dbReference type="Proteomes" id="UP001515660">
    <property type="component" value="Unassembled WGS sequence"/>
</dbReference>
<dbReference type="EMBL" id="JAANHS010000009">
    <property type="protein sequence ID" value="NHB77601.1"/>
    <property type="molecule type" value="Genomic_DNA"/>
</dbReference>
<keyword evidence="8" id="KW-1185">Reference proteome</keyword>
<evidence type="ECO:0000313" key="8">
    <source>
        <dbReference type="Proteomes" id="UP001515660"/>
    </source>
</evidence>
<accession>A0ABX0G900</accession>
<reference evidence="7 8" key="1">
    <citation type="journal article" date="2022" name="Microorganisms">
        <title>Genome Sequence and Characterization of a Xanthorhodopsin-Containing, Aerobic Anoxygenic Phototrophic Rhodobacter Species, Isolated from Mesophilic Conditions at Yellowstone National Park.</title>
        <authorList>
            <person name="Kyndt J.A."/>
            <person name="Robertson S."/>
            <person name="Shoffstall I.B."/>
            <person name="Ramaley R.F."/>
            <person name="Meyer T.E."/>
        </authorList>
    </citation>
    <scope>NUCLEOTIDE SEQUENCE [LARGE SCALE GENOMIC DNA]</scope>
    <source>
        <strain evidence="7 8">M37P</strain>
    </source>
</reference>
<evidence type="ECO:0000256" key="5">
    <source>
        <dbReference type="ARBA" id="ARBA00023136"/>
    </source>
</evidence>
<evidence type="ECO:0000313" key="7">
    <source>
        <dbReference type="EMBL" id="NHB77601.1"/>
    </source>
</evidence>
<dbReference type="Pfam" id="PF06146">
    <property type="entry name" value="PsiE"/>
    <property type="match status" value="1"/>
</dbReference>
<organism evidence="7 8">
    <name type="scientific">Rhodobacter calidifons</name>
    <dbReference type="NCBI Taxonomy" id="2715277"/>
    <lineage>
        <taxon>Bacteria</taxon>
        <taxon>Pseudomonadati</taxon>
        <taxon>Pseudomonadota</taxon>
        <taxon>Alphaproteobacteria</taxon>
        <taxon>Rhodobacterales</taxon>
        <taxon>Rhodobacter group</taxon>
        <taxon>Rhodobacter</taxon>
    </lineage>
</organism>
<dbReference type="InterPro" id="IPR020948">
    <property type="entry name" value="P_starv_induced_PsiE-like"/>
</dbReference>
<comment type="caution">
    <text evidence="7">The sequence shown here is derived from an EMBL/GenBank/DDBJ whole genome shotgun (WGS) entry which is preliminary data.</text>
</comment>
<evidence type="ECO:0000256" key="6">
    <source>
        <dbReference type="SAM" id="Phobius"/>
    </source>
</evidence>
<protein>
    <submittedName>
        <fullName evidence="7">Phosphate-starvation-inducible PsiE family protein</fullName>
    </submittedName>
</protein>
<keyword evidence="5 6" id="KW-0472">Membrane</keyword>
<keyword evidence="3 6" id="KW-0812">Transmembrane</keyword>
<comment type="subcellular location">
    <subcellularLocation>
        <location evidence="1">Cell membrane</location>
        <topology evidence="1">Multi-pass membrane protein</topology>
    </subcellularLocation>
</comment>
<proteinExistence type="predicted"/>
<evidence type="ECO:0000256" key="1">
    <source>
        <dbReference type="ARBA" id="ARBA00004651"/>
    </source>
</evidence>
<sequence>MSMRSDWKDFIDRWKVLTFYQRFEQLVTLVLSALLIVVVLAAMWNLFLRVMVGLVIEGALDPTDHAVFQAVFGAIFTVIIALEFKRSIVVSVETHDTVFHVRTVVLVALLAMLRKFIILDLDKTDAATIAALAFATLALGGIYWIIRRQDREAIVQGRRVADRD</sequence>
<dbReference type="RefSeq" id="WP_166403621.1">
    <property type="nucleotide sequence ID" value="NZ_JAANHS010000009.1"/>
</dbReference>
<evidence type="ECO:0000256" key="4">
    <source>
        <dbReference type="ARBA" id="ARBA00022989"/>
    </source>
</evidence>
<feature type="transmembrane region" description="Helical" evidence="6">
    <location>
        <begin position="126"/>
        <end position="146"/>
    </location>
</feature>
<feature type="transmembrane region" description="Helical" evidence="6">
    <location>
        <begin position="26"/>
        <end position="47"/>
    </location>
</feature>
<evidence type="ECO:0000256" key="2">
    <source>
        <dbReference type="ARBA" id="ARBA00022475"/>
    </source>
</evidence>
<feature type="transmembrane region" description="Helical" evidence="6">
    <location>
        <begin position="97"/>
        <end position="114"/>
    </location>
</feature>
<name>A0ABX0G900_9RHOB</name>